<evidence type="ECO:0000313" key="2">
    <source>
        <dbReference type="Proteomes" id="UP001165367"/>
    </source>
</evidence>
<comment type="caution">
    <text evidence="1">The sequence shown here is derived from an EMBL/GenBank/DDBJ whole genome shotgun (WGS) entry which is preliminary data.</text>
</comment>
<proteinExistence type="predicted"/>
<sequence>MRYLILFLSFTLLLAGCGRDKDEYISGIVIEKSGCLPDSYLVELPGEVGKKKPYLCETTVPLATLLNCTNSVYIRLPPALAIAGKKIRFLYVDTQPSCLSYSFAPQHITVKSLRAD</sequence>
<dbReference type="RefSeq" id="WP_237871481.1">
    <property type="nucleotide sequence ID" value="NZ_JAKLTR010000006.1"/>
</dbReference>
<gene>
    <name evidence="1" type="ORF">LZZ85_10705</name>
</gene>
<name>A0ABS9KR21_9BACT</name>
<accession>A0ABS9KR21</accession>
<organism evidence="1 2">
    <name type="scientific">Terrimonas ginsenosidimutans</name>
    <dbReference type="NCBI Taxonomy" id="2908004"/>
    <lineage>
        <taxon>Bacteria</taxon>
        <taxon>Pseudomonadati</taxon>
        <taxon>Bacteroidota</taxon>
        <taxon>Chitinophagia</taxon>
        <taxon>Chitinophagales</taxon>
        <taxon>Chitinophagaceae</taxon>
        <taxon>Terrimonas</taxon>
    </lineage>
</organism>
<evidence type="ECO:0008006" key="3">
    <source>
        <dbReference type="Google" id="ProtNLM"/>
    </source>
</evidence>
<evidence type="ECO:0000313" key="1">
    <source>
        <dbReference type="EMBL" id="MCG2614755.1"/>
    </source>
</evidence>
<keyword evidence="2" id="KW-1185">Reference proteome</keyword>
<dbReference type="EMBL" id="JAKLTR010000006">
    <property type="protein sequence ID" value="MCG2614755.1"/>
    <property type="molecule type" value="Genomic_DNA"/>
</dbReference>
<dbReference type="PROSITE" id="PS51257">
    <property type="entry name" value="PROKAR_LIPOPROTEIN"/>
    <property type="match status" value="1"/>
</dbReference>
<dbReference type="Proteomes" id="UP001165367">
    <property type="component" value="Unassembled WGS sequence"/>
</dbReference>
<protein>
    <recommendedName>
        <fullName evidence="3">Lipoprotein</fullName>
    </recommendedName>
</protein>
<reference evidence="1" key="1">
    <citation type="submission" date="2022-01" db="EMBL/GenBank/DDBJ databases">
        <authorList>
            <person name="Jo J.-H."/>
            <person name="Im W.-T."/>
        </authorList>
    </citation>
    <scope>NUCLEOTIDE SEQUENCE</scope>
    <source>
        <strain evidence="1">NA20</strain>
    </source>
</reference>